<dbReference type="RefSeq" id="WP_125592853.1">
    <property type="nucleotide sequence ID" value="NZ_JBHSSN010000015.1"/>
</dbReference>
<dbReference type="InterPro" id="IPR018604">
    <property type="entry name" value="YycI-like"/>
</dbReference>
<keyword evidence="3" id="KW-1185">Reference proteome</keyword>
<feature type="domain" description="Regulatory protein YycH-like" evidence="1">
    <location>
        <begin position="29"/>
        <end position="254"/>
    </location>
</feature>
<dbReference type="Gene3D" id="2.40.128.690">
    <property type="entry name" value="YycH protein, domain 3-like"/>
    <property type="match status" value="1"/>
</dbReference>
<gene>
    <name evidence="2" type="ORF">ACFP1F_08745</name>
</gene>
<accession>A0ABW1UVT0</accession>
<evidence type="ECO:0000313" key="3">
    <source>
        <dbReference type="Proteomes" id="UP001596186"/>
    </source>
</evidence>
<sequence length="270" mass="30509">MDFRRIEIIFLIVFVSLDLFLVLSFRNSQQIVTSSSTNTSTISEMRKRDISFGKLDTKNGSAYYLGSKPNNALVNNVGKLRDQEFQYDESSHKLTSSLNTPITVTKSNTVKKLHSFMKRESNVLYGTEYKYVPQLSTSSQVVFAQTDESLGEIYDKTAQLTFTVNDDKVTGYTQTYVNDVMILHEKEATKSEKDVIINLYTNSEISNNSKITYANLAYTKLLEAKGSTIYIPVWFVTVQNRDSKVNSLKKVNAFTGNVIKSSTTGDDYSE</sequence>
<dbReference type="EMBL" id="JBHSSN010000015">
    <property type="protein sequence ID" value="MFC6323824.1"/>
    <property type="molecule type" value="Genomic_DNA"/>
</dbReference>
<evidence type="ECO:0000313" key="2">
    <source>
        <dbReference type="EMBL" id="MFC6323824.1"/>
    </source>
</evidence>
<dbReference type="Proteomes" id="UP001596186">
    <property type="component" value="Unassembled WGS sequence"/>
</dbReference>
<protein>
    <submittedName>
        <fullName evidence="2">Two-component system regulatory protein YycI</fullName>
    </submittedName>
</protein>
<reference evidence="3" key="1">
    <citation type="journal article" date="2019" name="Int. J. Syst. Evol. Microbiol.">
        <title>The Global Catalogue of Microorganisms (GCM) 10K type strain sequencing project: providing services to taxonomists for standard genome sequencing and annotation.</title>
        <authorList>
            <consortium name="The Broad Institute Genomics Platform"/>
            <consortium name="The Broad Institute Genome Sequencing Center for Infectious Disease"/>
            <person name="Wu L."/>
            <person name="Ma J."/>
        </authorList>
    </citation>
    <scope>NUCLEOTIDE SEQUENCE [LARGE SCALE GENOMIC DNA]</scope>
    <source>
        <strain evidence="3">CCM 8895</strain>
    </source>
</reference>
<organism evidence="2 3">
    <name type="scientific">Companilactobacillus baiquanensis</name>
    <dbReference type="NCBI Taxonomy" id="2486005"/>
    <lineage>
        <taxon>Bacteria</taxon>
        <taxon>Bacillati</taxon>
        <taxon>Bacillota</taxon>
        <taxon>Bacilli</taxon>
        <taxon>Lactobacillales</taxon>
        <taxon>Lactobacillaceae</taxon>
        <taxon>Companilactobacillus</taxon>
    </lineage>
</organism>
<comment type="caution">
    <text evidence="2">The sequence shown here is derived from an EMBL/GenBank/DDBJ whole genome shotgun (WGS) entry which is preliminary data.</text>
</comment>
<evidence type="ECO:0000259" key="1">
    <source>
        <dbReference type="Pfam" id="PF09648"/>
    </source>
</evidence>
<proteinExistence type="predicted"/>
<name>A0ABW1UVT0_9LACO</name>
<dbReference type="Pfam" id="PF09648">
    <property type="entry name" value="YycI"/>
    <property type="match status" value="1"/>
</dbReference>